<dbReference type="GO" id="GO:0004479">
    <property type="term" value="F:methionyl-tRNA formyltransferase activity"/>
    <property type="evidence" value="ECO:0007669"/>
    <property type="project" value="TreeGrafter"/>
</dbReference>
<dbReference type="PANTHER" id="PTHR11138">
    <property type="entry name" value="METHIONYL-TRNA FORMYLTRANSFERASE"/>
    <property type="match status" value="1"/>
</dbReference>
<dbReference type="GO" id="GO:0005739">
    <property type="term" value="C:mitochondrion"/>
    <property type="evidence" value="ECO:0007669"/>
    <property type="project" value="TreeGrafter"/>
</dbReference>
<reference evidence="1 2" key="1">
    <citation type="journal article" date="2016" name="Sci. Rep.">
        <title>Peltaster fructicola genome reveals evolution from an invasive phytopathogen to an ectophytic parasite.</title>
        <authorList>
            <person name="Xu C."/>
            <person name="Chen H."/>
            <person name="Gleason M.L."/>
            <person name="Xu J.R."/>
            <person name="Liu H."/>
            <person name="Zhang R."/>
            <person name="Sun G."/>
        </authorList>
    </citation>
    <scope>NUCLEOTIDE SEQUENCE [LARGE SCALE GENOMIC DNA]</scope>
    <source>
        <strain evidence="1 2">LNHT1506</strain>
    </source>
</reference>
<protein>
    <submittedName>
        <fullName evidence="1">Uncharacterized protein</fullName>
    </submittedName>
</protein>
<dbReference type="Proteomes" id="UP000503462">
    <property type="component" value="Chromosome 2"/>
</dbReference>
<proteinExistence type="predicted"/>
<gene>
    <name evidence="1" type="ORF">AMS68_002970</name>
</gene>
<keyword evidence="2" id="KW-1185">Reference proteome</keyword>
<accession>A0A6H0XRW7</accession>
<dbReference type="Gene3D" id="3.40.50.12230">
    <property type="match status" value="1"/>
</dbReference>
<evidence type="ECO:0000313" key="2">
    <source>
        <dbReference type="Proteomes" id="UP000503462"/>
    </source>
</evidence>
<dbReference type="AlphaFoldDB" id="A0A6H0XRW7"/>
<organism evidence="1 2">
    <name type="scientific">Peltaster fructicola</name>
    <dbReference type="NCBI Taxonomy" id="286661"/>
    <lineage>
        <taxon>Eukaryota</taxon>
        <taxon>Fungi</taxon>
        <taxon>Dikarya</taxon>
        <taxon>Ascomycota</taxon>
        <taxon>Pezizomycotina</taxon>
        <taxon>Dothideomycetes</taxon>
        <taxon>Dothideomycetes incertae sedis</taxon>
        <taxon>Peltaster</taxon>
    </lineage>
</organism>
<sequence length="194" mass="20799">MTGVSVQTMHPSKFDHGLVLAQRKINIQEEATGKHVTTADLIDQLGPIGGDLLVESVKGGHFLHPQAIPLAGIDASRAPKITPSDRLIDWRTWTAQDILARDNALSHLWDKTTITAFEMGASGKRIVYKGPWSVLNMDAGRGSIPGTPVLLDDSIGWTTVDGAILAPSAATIEGEGKDQGLGKLRRLLRSAHDV</sequence>
<dbReference type="EMBL" id="CP051140">
    <property type="protein sequence ID" value="QIW97452.1"/>
    <property type="molecule type" value="Genomic_DNA"/>
</dbReference>
<dbReference type="OrthoDB" id="10268103at2759"/>
<evidence type="ECO:0000313" key="1">
    <source>
        <dbReference type="EMBL" id="QIW97452.1"/>
    </source>
</evidence>
<dbReference type="PANTHER" id="PTHR11138:SF5">
    <property type="entry name" value="METHIONYL-TRNA FORMYLTRANSFERASE, MITOCHONDRIAL"/>
    <property type="match status" value="1"/>
</dbReference>
<name>A0A6H0XRW7_9PEZI</name>